<dbReference type="InterPro" id="IPR024568">
    <property type="entry name" value="RNase_HIII_N"/>
</dbReference>
<dbReference type="EMBL" id="FJNB01000010">
    <property type="protein sequence ID" value="CZQ98120.1"/>
    <property type="molecule type" value="Genomic_DNA"/>
</dbReference>
<comment type="cofactor">
    <cofactor evidence="2">
        <name>Mg(2+)</name>
        <dbReference type="ChEBI" id="CHEBI:18420"/>
    </cofactor>
</comment>
<dbReference type="FunFam" id="3.30.420.10:FF:000047">
    <property type="entry name" value="Ribonuclease HIII"/>
    <property type="match status" value="1"/>
</dbReference>
<dbReference type="InterPro" id="IPR012337">
    <property type="entry name" value="RNaseH-like_sf"/>
</dbReference>
<evidence type="ECO:0000256" key="6">
    <source>
        <dbReference type="ARBA" id="ARBA00012180"/>
    </source>
</evidence>
<dbReference type="InterPro" id="IPR012295">
    <property type="entry name" value="TBP_dom_sf"/>
</dbReference>
<evidence type="ECO:0000256" key="5">
    <source>
        <dbReference type="ARBA" id="ARBA00008378"/>
    </source>
</evidence>
<comment type="similarity">
    <text evidence="5 14">Belongs to the RNase HII family. RnhC subfamily.</text>
</comment>
<dbReference type="CDD" id="cd06590">
    <property type="entry name" value="RNase_HII_bacteria_HIII_like"/>
    <property type="match status" value="1"/>
</dbReference>
<dbReference type="Gene3D" id="3.30.420.10">
    <property type="entry name" value="Ribonuclease H-like superfamily/Ribonuclease H"/>
    <property type="match status" value="1"/>
</dbReference>
<dbReference type="Pfam" id="PF11858">
    <property type="entry name" value="DUF3378"/>
    <property type="match status" value="1"/>
</dbReference>
<keyword evidence="19" id="KW-1185">Reference proteome</keyword>
<evidence type="ECO:0000256" key="10">
    <source>
        <dbReference type="ARBA" id="ARBA00022723"/>
    </source>
</evidence>
<dbReference type="EC" id="3.1.26.4" evidence="6 14"/>
<keyword evidence="12 14" id="KW-0378">Hydrolase</keyword>
<dbReference type="InterPro" id="IPR024567">
    <property type="entry name" value="RNase_HII/HIII_dom"/>
</dbReference>
<gene>
    <name evidence="14" type="primary">rnhC</name>
    <name evidence="18" type="ORF">SAMN05216375_10924</name>
    <name evidence="17" type="ORF">TR210_1534</name>
</gene>
<protein>
    <recommendedName>
        <fullName evidence="7 14">Ribonuclease HIII</fullName>
        <shortName evidence="14">RNase HIII</shortName>
        <ecNumber evidence="6 14">3.1.26.4</ecNumber>
    </recommendedName>
</protein>
<reference evidence="17" key="1">
    <citation type="submission" date="2016-02" db="EMBL/GenBank/DDBJ databases">
        <authorList>
            <person name="Wen L."/>
            <person name="He K."/>
            <person name="Yang H."/>
        </authorList>
    </citation>
    <scope>NUCLEOTIDE SEQUENCE [LARGE SCALE GENOMIC DNA]</scope>
    <source>
        <strain evidence="17">Trichococcus_R210</strain>
    </source>
</reference>
<comment type="cofactor">
    <cofactor evidence="14 15">
        <name>Mn(2+)</name>
        <dbReference type="ChEBI" id="CHEBI:29035"/>
    </cofactor>
    <cofactor evidence="14 15">
        <name>Mg(2+)</name>
        <dbReference type="ChEBI" id="CHEBI:18420"/>
    </cofactor>
    <text evidence="14 15">Manganese or magnesium. Binds 1 divalent metal ion per monomer in the absence of substrate. May bind a second metal ion after substrate binding.</text>
</comment>
<dbReference type="OrthoDB" id="9777935at2"/>
<evidence type="ECO:0000256" key="2">
    <source>
        <dbReference type="ARBA" id="ARBA00001946"/>
    </source>
</evidence>
<dbReference type="GO" id="GO:0003723">
    <property type="term" value="F:RNA binding"/>
    <property type="evidence" value="ECO:0007669"/>
    <property type="project" value="UniProtKB-UniRule"/>
</dbReference>
<dbReference type="GO" id="GO:0043137">
    <property type="term" value="P:DNA replication, removal of RNA primer"/>
    <property type="evidence" value="ECO:0007669"/>
    <property type="project" value="TreeGrafter"/>
</dbReference>
<keyword evidence="13 14" id="KW-0460">Magnesium</keyword>
<evidence type="ECO:0000256" key="12">
    <source>
        <dbReference type="ARBA" id="ARBA00022801"/>
    </source>
</evidence>
<evidence type="ECO:0000256" key="14">
    <source>
        <dbReference type="HAMAP-Rule" id="MF_00053"/>
    </source>
</evidence>
<evidence type="ECO:0000256" key="8">
    <source>
        <dbReference type="ARBA" id="ARBA00022490"/>
    </source>
</evidence>
<dbReference type="Gene3D" id="3.30.310.10">
    <property type="entry name" value="TATA-Binding Protein"/>
    <property type="match status" value="1"/>
</dbReference>
<keyword evidence="8 14" id="KW-0963">Cytoplasm</keyword>
<evidence type="ECO:0000313" key="19">
    <source>
        <dbReference type="Proteomes" id="UP000199280"/>
    </source>
</evidence>
<evidence type="ECO:0000313" key="17">
    <source>
        <dbReference type="EMBL" id="CZQ98120.1"/>
    </source>
</evidence>
<comment type="catalytic activity">
    <reaction evidence="1 14 15">
        <text>Endonucleolytic cleavage to 5'-phosphomonoester.</text>
        <dbReference type="EC" id="3.1.26.4"/>
    </reaction>
</comment>
<organism evidence="17">
    <name type="scientific">Trichococcus ilyis</name>
    <dbReference type="NCBI Taxonomy" id="640938"/>
    <lineage>
        <taxon>Bacteria</taxon>
        <taxon>Bacillati</taxon>
        <taxon>Bacillota</taxon>
        <taxon>Bacilli</taxon>
        <taxon>Lactobacillales</taxon>
        <taxon>Carnobacteriaceae</taxon>
        <taxon>Trichococcus</taxon>
    </lineage>
</organism>
<dbReference type="Proteomes" id="UP000199280">
    <property type="component" value="Unassembled WGS sequence"/>
</dbReference>
<name>A0A143YVG4_9LACT</name>
<keyword evidence="10 14" id="KW-0479">Metal-binding</keyword>
<dbReference type="InterPro" id="IPR004641">
    <property type="entry name" value="RNase_HIII"/>
</dbReference>
<dbReference type="InterPro" id="IPR036397">
    <property type="entry name" value="RNaseH_sf"/>
</dbReference>
<dbReference type="GO" id="GO:0006298">
    <property type="term" value="P:mismatch repair"/>
    <property type="evidence" value="ECO:0007669"/>
    <property type="project" value="TreeGrafter"/>
</dbReference>
<dbReference type="STRING" id="640938.TR210_1534"/>
<dbReference type="EMBL" id="FNYT01000009">
    <property type="protein sequence ID" value="SEJ18647.1"/>
    <property type="molecule type" value="Genomic_DNA"/>
</dbReference>
<dbReference type="NCBIfam" id="TIGR00716">
    <property type="entry name" value="rnhC"/>
    <property type="match status" value="1"/>
</dbReference>
<dbReference type="PANTHER" id="PTHR10954:SF23">
    <property type="entry name" value="RIBONUCLEASE"/>
    <property type="match status" value="1"/>
</dbReference>
<evidence type="ECO:0000256" key="3">
    <source>
        <dbReference type="ARBA" id="ARBA00004065"/>
    </source>
</evidence>
<dbReference type="RefSeq" id="WP_068622938.1">
    <property type="nucleotide sequence ID" value="NZ_FJNB01000010.1"/>
</dbReference>
<dbReference type="InterPro" id="IPR001352">
    <property type="entry name" value="RNase_HII/HIII"/>
</dbReference>
<feature type="domain" description="RNase H type-2" evidence="16">
    <location>
        <begin position="100"/>
        <end position="316"/>
    </location>
</feature>
<feature type="binding site" evidence="14 15">
    <location>
        <position position="210"/>
    </location>
    <ligand>
        <name>a divalent metal cation</name>
        <dbReference type="ChEBI" id="CHEBI:60240"/>
    </ligand>
</feature>
<evidence type="ECO:0000256" key="4">
    <source>
        <dbReference type="ARBA" id="ARBA00004496"/>
    </source>
</evidence>
<evidence type="ECO:0000256" key="15">
    <source>
        <dbReference type="PROSITE-ProRule" id="PRU01319"/>
    </source>
</evidence>
<dbReference type="CDD" id="cd14796">
    <property type="entry name" value="RNAse_HIII_N"/>
    <property type="match status" value="1"/>
</dbReference>
<dbReference type="GO" id="GO:0032299">
    <property type="term" value="C:ribonuclease H2 complex"/>
    <property type="evidence" value="ECO:0007669"/>
    <property type="project" value="TreeGrafter"/>
</dbReference>
<dbReference type="HAMAP" id="MF_00053">
    <property type="entry name" value="RNase_HIII"/>
    <property type="match status" value="1"/>
</dbReference>
<accession>A0A143YVG4</accession>
<evidence type="ECO:0000259" key="16">
    <source>
        <dbReference type="PROSITE" id="PS51975"/>
    </source>
</evidence>
<reference evidence="18 19" key="2">
    <citation type="submission" date="2016-10" db="EMBL/GenBank/DDBJ databases">
        <authorList>
            <person name="Varghese N."/>
            <person name="Submissions S."/>
        </authorList>
    </citation>
    <scope>NUCLEOTIDE SEQUENCE [LARGE SCALE GENOMIC DNA]</scope>
    <source>
        <strain evidence="18 19">DSM 22150</strain>
    </source>
</reference>
<keyword evidence="11 14" id="KW-0255">Endonuclease</keyword>
<dbReference type="PROSITE" id="PS51975">
    <property type="entry name" value="RNASE_H_2"/>
    <property type="match status" value="1"/>
</dbReference>
<comment type="subcellular location">
    <subcellularLocation>
        <location evidence="4 14">Cytoplasm</location>
    </subcellularLocation>
</comment>
<evidence type="ECO:0000256" key="11">
    <source>
        <dbReference type="ARBA" id="ARBA00022759"/>
    </source>
</evidence>
<dbReference type="GO" id="GO:0004523">
    <property type="term" value="F:RNA-DNA hybrid ribonuclease activity"/>
    <property type="evidence" value="ECO:0007669"/>
    <property type="project" value="UniProtKB-UniRule"/>
</dbReference>
<evidence type="ECO:0000313" key="18">
    <source>
        <dbReference type="EMBL" id="SEJ18647.1"/>
    </source>
</evidence>
<evidence type="ECO:0000256" key="1">
    <source>
        <dbReference type="ARBA" id="ARBA00000077"/>
    </source>
</evidence>
<dbReference type="SUPFAM" id="SSF53098">
    <property type="entry name" value="Ribonuclease H-like"/>
    <property type="match status" value="1"/>
</dbReference>
<evidence type="ECO:0000256" key="13">
    <source>
        <dbReference type="ARBA" id="ARBA00022842"/>
    </source>
</evidence>
<dbReference type="PIRSF" id="PIRSF037748">
    <property type="entry name" value="RnhC"/>
    <property type="match status" value="1"/>
</dbReference>
<proteinExistence type="inferred from homology"/>
<dbReference type="Pfam" id="PF01351">
    <property type="entry name" value="RNase_HII"/>
    <property type="match status" value="1"/>
</dbReference>
<comment type="function">
    <text evidence="3 14">Endonuclease that specifically degrades the RNA of RNA-DNA hybrids.</text>
</comment>
<feature type="binding site" evidence="14 15">
    <location>
        <position position="106"/>
    </location>
    <ligand>
        <name>a divalent metal cation</name>
        <dbReference type="ChEBI" id="CHEBI:60240"/>
    </ligand>
</feature>
<dbReference type="GO" id="GO:0000287">
    <property type="term" value="F:magnesium ion binding"/>
    <property type="evidence" value="ECO:0007669"/>
    <property type="project" value="UniProtKB-UniRule"/>
</dbReference>
<dbReference type="AlphaFoldDB" id="A0A143YVG4"/>
<dbReference type="GO" id="GO:0005737">
    <property type="term" value="C:cytoplasm"/>
    <property type="evidence" value="ECO:0007669"/>
    <property type="project" value="UniProtKB-SubCell"/>
</dbReference>
<keyword evidence="9 14" id="KW-0540">Nuclease</keyword>
<feature type="binding site" evidence="14 15">
    <location>
        <position position="107"/>
    </location>
    <ligand>
        <name>a divalent metal cation</name>
        <dbReference type="ChEBI" id="CHEBI:60240"/>
    </ligand>
</feature>
<evidence type="ECO:0000256" key="7">
    <source>
        <dbReference type="ARBA" id="ARBA00021407"/>
    </source>
</evidence>
<evidence type="ECO:0000256" key="9">
    <source>
        <dbReference type="ARBA" id="ARBA00022722"/>
    </source>
</evidence>
<dbReference type="Proteomes" id="UP000076878">
    <property type="component" value="Unassembled WGS sequence"/>
</dbReference>
<dbReference type="PANTHER" id="PTHR10954">
    <property type="entry name" value="RIBONUCLEASE H2 SUBUNIT A"/>
    <property type="match status" value="1"/>
</dbReference>
<sequence length="316" mass="34527">MSNVVLKVTTGQLKKMAVFYQDYVVKPVPYSLFTAKKNLTTITGYNSGKVLFQGQNAASEAAQWQSPSAQAADQKASVKKSSLKKESPSKSGLPAGFSGWSVIGSDEVGNGSYFGPLTVCAVYASAEQLPLLQKLGVQDSKALTDARIITIAKQLLRQVPHSVINLMPEKYNEVQPTMSQGKMKALLHNQVLDQLLRKIAPEKPKAILVDQFELPSTYFKHISDQKVQVKENLHFQTKGESHHLAVAAASIIARYYFLKTLDEMAVVSGYPIPSGAGANVDLVAAEMYRQGGLELLGKYTKLHFANTQKAIRLAKI</sequence>